<dbReference type="SMART" id="SM00421">
    <property type="entry name" value="HTH_LUXR"/>
    <property type="match status" value="1"/>
</dbReference>
<dbReference type="SUPFAM" id="SSF46894">
    <property type="entry name" value="C-terminal effector domain of the bipartite response regulators"/>
    <property type="match status" value="1"/>
</dbReference>
<evidence type="ECO:0000256" key="1">
    <source>
        <dbReference type="ARBA" id="ARBA00022741"/>
    </source>
</evidence>
<dbReference type="PANTHER" id="PTHR16305">
    <property type="entry name" value="TESTICULAR SOLUBLE ADENYLYL CYCLASE"/>
    <property type="match status" value="1"/>
</dbReference>
<dbReference type="PANTHER" id="PTHR16305:SF35">
    <property type="entry name" value="TRANSCRIPTIONAL ACTIVATOR DOMAIN"/>
    <property type="match status" value="1"/>
</dbReference>
<dbReference type="Pfam" id="PF13191">
    <property type="entry name" value="AAA_16"/>
    <property type="match status" value="1"/>
</dbReference>
<protein>
    <submittedName>
        <fullName evidence="4">AAA family ATPase</fullName>
    </submittedName>
</protein>
<dbReference type="Proteomes" id="UP001059617">
    <property type="component" value="Chromosome"/>
</dbReference>
<proteinExistence type="predicted"/>
<dbReference type="InterPro" id="IPR011990">
    <property type="entry name" value="TPR-like_helical_dom_sf"/>
</dbReference>
<keyword evidence="5" id="KW-1185">Reference proteome</keyword>
<dbReference type="InterPro" id="IPR027417">
    <property type="entry name" value="P-loop_NTPase"/>
</dbReference>
<dbReference type="Pfam" id="PF00196">
    <property type="entry name" value="GerE"/>
    <property type="match status" value="1"/>
</dbReference>
<dbReference type="SUPFAM" id="SSF48452">
    <property type="entry name" value="TPR-like"/>
    <property type="match status" value="2"/>
</dbReference>
<dbReference type="PRINTS" id="PR00038">
    <property type="entry name" value="HTHLUXR"/>
</dbReference>
<dbReference type="Gene3D" id="1.25.40.10">
    <property type="entry name" value="Tetratricopeptide repeat domain"/>
    <property type="match status" value="1"/>
</dbReference>
<reference evidence="4" key="1">
    <citation type="submission" date="2021-04" db="EMBL/GenBank/DDBJ databases">
        <authorList>
            <person name="Hartkoorn R.C."/>
            <person name="Beaudoing E."/>
            <person name="Hot D."/>
        </authorList>
    </citation>
    <scope>NUCLEOTIDE SEQUENCE</scope>
    <source>
        <strain evidence="4">NRRL B-16292</strain>
    </source>
</reference>
<feature type="domain" description="HTH luxR-type" evidence="3">
    <location>
        <begin position="845"/>
        <end position="902"/>
    </location>
</feature>
<dbReference type="Gene3D" id="1.10.10.10">
    <property type="entry name" value="Winged helix-like DNA-binding domain superfamily/Winged helix DNA-binding domain"/>
    <property type="match status" value="1"/>
</dbReference>
<dbReference type="Gene3D" id="3.40.50.300">
    <property type="entry name" value="P-loop containing nucleotide triphosphate hydrolases"/>
    <property type="match status" value="1"/>
</dbReference>
<dbReference type="CDD" id="cd06170">
    <property type="entry name" value="LuxR_C_like"/>
    <property type="match status" value="1"/>
</dbReference>
<accession>A0ABY5VP79</accession>
<keyword evidence="2" id="KW-0067">ATP-binding</keyword>
<dbReference type="InterPro" id="IPR016032">
    <property type="entry name" value="Sig_transdc_resp-reg_C-effctor"/>
</dbReference>
<dbReference type="SUPFAM" id="SSF52540">
    <property type="entry name" value="P-loop containing nucleoside triphosphate hydrolases"/>
    <property type="match status" value="1"/>
</dbReference>
<evidence type="ECO:0000313" key="4">
    <source>
        <dbReference type="EMBL" id="UWP79493.1"/>
    </source>
</evidence>
<keyword evidence="1" id="KW-0547">Nucleotide-binding</keyword>
<evidence type="ECO:0000313" key="5">
    <source>
        <dbReference type="Proteomes" id="UP001059617"/>
    </source>
</evidence>
<dbReference type="EMBL" id="CP073720">
    <property type="protein sequence ID" value="UWP79493.1"/>
    <property type="molecule type" value="Genomic_DNA"/>
</dbReference>
<gene>
    <name evidence="4" type="ORF">Dfulv_30540</name>
</gene>
<organism evidence="4 5">
    <name type="scientific">Dactylosporangium fulvum</name>
    <dbReference type="NCBI Taxonomy" id="53359"/>
    <lineage>
        <taxon>Bacteria</taxon>
        <taxon>Bacillati</taxon>
        <taxon>Actinomycetota</taxon>
        <taxon>Actinomycetes</taxon>
        <taxon>Micromonosporales</taxon>
        <taxon>Micromonosporaceae</taxon>
        <taxon>Dactylosporangium</taxon>
    </lineage>
</organism>
<name>A0ABY5VP79_9ACTN</name>
<reference evidence="4" key="2">
    <citation type="submission" date="2022-09" db="EMBL/GenBank/DDBJ databases">
        <title>Biosynthetic gene clusters of Dactylosporangioum fulvum.</title>
        <authorList>
            <person name="Caradec T."/>
        </authorList>
    </citation>
    <scope>NUCLEOTIDE SEQUENCE</scope>
    <source>
        <strain evidence="4">NRRL B-16292</strain>
    </source>
</reference>
<sequence length="906" mass="96296">MTVLKTFGRDRELATLHTAVAGATNGAGGCTVLTGSPGIGKSHLLRAAADHAEGLGVVVAARAAFELDRAAPLVTLASALQQLRPVTGAFDWLREDHDNQYRVLERLGAALDDFTDAQPLVIVIDDAQWMDELSALAIRELVPALRAAPVRWLFARRPAPADTPGQQVVDWLIREGADDVRLGSLDDPAVGRLCAEALGTEVDNTVLALAGGCHGIPLQVEQLLRALQATDQLVISGGVATVVGDELPSSFITIVDQVLRGLSDDTRLLLRAGSVFGRPFSIEAVARLIGARPATLLVRIEEAVAAKVLVDEDDGLTFVHDLVRLAVYGTLGDSVGALLHREAAAVTRDEGRSPVEVAGHLLKSGRSGSREAVTMLHEAAKEVAGPAPATAADLIVHALDVLGEHDPARVALVADAVRLLASASRLEQAHELGEAALRAGLPAVTEATLLLGLAEAFKHAGQNRQAVEYADRGLRHAEIPEPVRANLFAIRAHALFYVGDLDGADRAGASAYASGQTAAEHSASVFGLTARSLVAQAQGRPADALAHAQEATDLADRVGGPAAHRHPRIWLGDALTTLDRFDEAEEVFRRGRQESERYGTAWSTPLWHYYRTALLTARGRLDEAVAEAENGVAVADQVTAVAVALPLLGQLVRLAVQRGDDPQAREYLAQMHRRTETGATAAPEDIVWPEGFLHGCLDGPDAAMRVLAGTYDALPDRPVLIGQHPCAAATLVRFALDAGDRPRALLAATTARRLADRNPSAHSLVAAALHAEGLLHRDQQRLEEAVAAFRKTRRPLALAGALEDAGEVREALEIATGCGAHRMRLRLAGEHPAAEPSPFPAGSCLAQLTPAELKVAMLVAAGHKNRQVAEELFVSRHTVDSHLRKIFTKLNISSRVELANLVARER</sequence>
<dbReference type="RefSeq" id="WP_259857251.1">
    <property type="nucleotide sequence ID" value="NZ_BAAAST010000179.1"/>
</dbReference>
<dbReference type="InterPro" id="IPR041664">
    <property type="entry name" value="AAA_16"/>
</dbReference>
<evidence type="ECO:0000259" key="3">
    <source>
        <dbReference type="SMART" id="SM00421"/>
    </source>
</evidence>
<dbReference type="InterPro" id="IPR000792">
    <property type="entry name" value="Tscrpt_reg_LuxR_C"/>
</dbReference>
<evidence type="ECO:0000256" key="2">
    <source>
        <dbReference type="ARBA" id="ARBA00022840"/>
    </source>
</evidence>
<dbReference type="InterPro" id="IPR036388">
    <property type="entry name" value="WH-like_DNA-bd_sf"/>
</dbReference>